<sequence length="385" mass="43396">MAHAILSASGASRWMACTPSARLEEQFPDSTSEYAKEGTLAHELCELKVRKNLIEPMHTRTYNSKLKKIKEHELWQDEMDRHTDTYLEYIQGLLHSFSCTPAVMVEKKVDFSSYVPDGFGTADCIIIAEGVLHVIDFKYGKGVAVSAENNSQMKLYGLGAYLEYSFLYAIDKVKMTIVQPRLDEVISEYEISVTELMEWAEEIVKPLAEKAYKGEGTYIAGNHCKFCRAKATCRERARMNLEVAKFDFKEPALLSDEEVGEALKQAQDLAKWAEDLKDYALAESLKGKLIPGWKAVEGRGSRVFTDNEEALKVLMGSGIDETMLYERKQLTLAQIEKVLGPKQFKELVGNMVEKSPGKPTLVLDTDKREAISNKTTAVEDFKEEI</sequence>
<dbReference type="Proteomes" id="UP000241238">
    <property type="component" value="Chromosome"/>
</dbReference>
<gene>
    <name evidence="1" type="ORF">C4N18_03575</name>
</gene>
<name>A0ABM6U271_FUSVA</name>
<evidence type="ECO:0000313" key="2">
    <source>
        <dbReference type="Proteomes" id="UP000241238"/>
    </source>
</evidence>
<dbReference type="InterPro" id="IPR011604">
    <property type="entry name" value="PDDEXK-like_dom_sf"/>
</dbReference>
<organism evidence="1 2">
    <name type="scientific">Fusobacterium varium ATCC 27725</name>
    <dbReference type="NCBI Taxonomy" id="469618"/>
    <lineage>
        <taxon>Bacteria</taxon>
        <taxon>Fusobacteriati</taxon>
        <taxon>Fusobacteriota</taxon>
        <taxon>Fusobacteriia</taxon>
        <taxon>Fusobacteriales</taxon>
        <taxon>Fusobacteriaceae</taxon>
        <taxon>Fusobacterium</taxon>
    </lineage>
</organism>
<dbReference type="Pfam" id="PF10926">
    <property type="entry name" value="DUF2800"/>
    <property type="match status" value="1"/>
</dbReference>
<dbReference type="RefSeq" id="WP_005948894.1">
    <property type="nucleotide sequence ID" value="NZ_CP028103.1"/>
</dbReference>
<keyword evidence="2" id="KW-1185">Reference proteome</keyword>
<dbReference type="Gene3D" id="3.90.320.10">
    <property type="match status" value="1"/>
</dbReference>
<dbReference type="InterPro" id="IPR021229">
    <property type="entry name" value="DUF2800"/>
</dbReference>
<dbReference type="GeneID" id="77467059"/>
<dbReference type="EMBL" id="CP028103">
    <property type="protein sequence ID" value="AVQ30354.1"/>
    <property type="molecule type" value="Genomic_DNA"/>
</dbReference>
<accession>A0ABM6U271</accession>
<proteinExistence type="predicted"/>
<reference evidence="2" key="1">
    <citation type="journal article" date="2018" name="MSphere">
        <title>Fusobacterium Genomics Using MinION and Illumina Sequencing Enables Genome Completion and Correction.</title>
        <authorList>
            <person name="Todd S.M."/>
            <person name="Settlage R.E."/>
            <person name="Lahmers K.K."/>
            <person name="Slade D.J."/>
        </authorList>
    </citation>
    <scope>NUCLEOTIDE SEQUENCE [LARGE SCALE GENOMIC DNA]</scope>
    <source>
        <strain evidence="2">ATCC 27725</strain>
    </source>
</reference>
<evidence type="ECO:0000313" key="1">
    <source>
        <dbReference type="EMBL" id="AVQ30354.1"/>
    </source>
</evidence>
<protein>
    <submittedName>
        <fullName evidence="1">DUF2800 domain-containing protein</fullName>
    </submittedName>
</protein>